<dbReference type="Gene3D" id="3.10.400.20">
    <property type="match status" value="1"/>
</dbReference>
<dbReference type="SMART" id="SM00359">
    <property type="entry name" value="PUA"/>
    <property type="match status" value="1"/>
</dbReference>
<evidence type="ECO:0000256" key="1">
    <source>
        <dbReference type="ARBA" id="ARBA00004496"/>
    </source>
</evidence>
<accession>F0WC00</accession>
<dbReference type="AlphaFoldDB" id="F0WC00"/>
<organism evidence="4">
    <name type="scientific">Albugo laibachii Nc14</name>
    <dbReference type="NCBI Taxonomy" id="890382"/>
    <lineage>
        <taxon>Eukaryota</taxon>
        <taxon>Sar</taxon>
        <taxon>Stramenopiles</taxon>
        <taxon>Oomycota</taxon>
        <taxon>Peronosporomycetes</taxon>
        <taxon>Albuginales</taxon>
        <taxon>Albuginaceae</taxon>
        <taxon>Albugo</taxon>
    </lineage>
</organism>
<evidence type="ECO:0000259" key="3">
    <source>
        <dbReference type="SMART" id="SM00359"/>
    </source>
</evidence>
<dbReference type="GO" id="GO:0003723">
    <property type="term" value="F:RNA binding"/>
    <property type="evidence" value="ECO:0007669"/>
    <property type="project" value="InterPro"/>
</dbReference>
<dbReference type="Pfam" id="PF03184">
    <property type="entry name" value="DDE_1"/>
    <property type="match status" value="1"/>
</dbReference>
<dbReference type="NCBIfam" id="TIGR00451">
    <property type="entry name" value="unchar_dom_2"/>
    <property type="match status" value="1"/>
</dbReference>
<dbReference type="SUPFAM" id="SSF88697">
    <property type="entry name" value="PUA domain-like"/>
    <property type="match status" value="1"/>
</dbReference>
<dbReference type="CDD" id="cd11609">
    <property type="entry name" value="MCT1_N"/>
    <property type="match status" value="1"/>
</dbReference>
<dbReference type="InterPro" id="IPR016437">
    <property type="entry name" value="MCT-1/Tma20"/>
</dbReference>
<dbReference type="EMBL" id="FR824100">
    <property type="protein sequence ID" value="CCA18681.1"/>
    <property type="molecule type" value="Genomic_DNA"/>
</dbReference>
<evidence type="ECO:0000313" key="4">
    <source>
        <dbReference type="EMBL" id="CCA18681.1"/>
    </source>
</evidence>
<gene>
    <name evidence="4" type="primary">AlNc14C55G4187</name>
    <name evidence="4" type="ORF">ALNC14_048240</name>
</gene>
<protein>
    <submittedName>
        <fullName evidence="4">Uncharacterized protein AlNc14C55G4187</fullName>
    </submittedName>
</protein>
<dbReference type="GO" id="GO:0001731">
    <property type="term" value="P:formation of translation preinitiation complex"/>
    <property type="evidence" value="ECO:0007669"/>
    <property type="project" value="TreeGrafter"/>
</dbReference>
<dbReference type="PROSITE" id="PS50890">
    <property type="entry name" value="PUA"/>
    <property type="match status" value="1"/>
</dbReference>
<dbReference type="GO" id="GO:0005737">
    <property type="term" value="C:cytoplasm"/>
    <property type="evidence" value="ECO:0007669"/>
    <property type="project" value="UniProtKB-SubCell"/>
</dbReference>
<dbReference type="InterPro" id="IPR004875">
    <property type="entry name" value="DDE_SF_endonuclease_dom"/>
</dbReference>
<evidence type="ECO:0000256" key="2">
    <source>
        <dbReference type="ARBA" id="ARBA00022490"/>
    </source>
</evidence>
<proteinExistence type="predicted"/>
<dbReference type="InterPro" id="IPR002478">
    <property type="entry name" value="PUA"/>
</dbReference>
<sequence>MAWITDVLFRDWLCKLDNDMRAQKCNIVLLLDNASAHTADSMELKSVTVVFLAPNTSAKLPPMDAGSIASFKRRYRHRQLEHALDVVEQGSQANIYMLEQLTSMKWIKSCWREVPSDAIMNCFRHARLVLGRATTRRSRIDADDQLNNSLLAQMHQLRIRDPMDLNDLICCIVEAETEMEAPTSTALVSDEAGSGFLLTAQESSDFTESESTSEGVINTQPEISAERKVDAVRAIIFLLGDHPDLGRLVMATKSINSAKVVPLGAFEKQFASKYLFGVIGVRLPIPVSGWIWWNIMFKRFSVDENIASHSQIKSSQQRAIRSSILEQYPEIEPYMEQLLPKKAPIILAKCQNHLQLVLHDGVPLFFNYRDGPFMPTLKVLHQLPNVMQMVRADKGAIPFVLSGANVMCPGLTSQGATLPECDVPAGTPVAIMAEGKEMAMAIGILTLSTREIKDRNKGVGIDLMHFVGDELWTCNPIR</sequence>
<dbReference type="PANTHER" id="PTHR22798:SF0">
    <property type="entry name" value="MALIGNANT T-CELL-AMPLIFIED SEQUENCE 1"/>
    <property type="match status" value="1"/>
</dbReference>
<dbReference type="Pfam" id="PF26292">
    <property type="entry name" value="PUA_elF2D"/>
    <property type="match status" value="1"/>
</dbReference>
<dbReference type="Pfam" id="PF17832">
    <property type="entry name" value="Pre-PUA"/>
    <property type="match status" value="1"/>
</dbReference>
<reference evidence="4" key="1">
    <citation type="journal article" date="2011" name="PLoS Biol.">
        <title>Gene gain and loss during evolution of obligate parasitism in the white rust pathogen of Arabidopsis thaliana.</title>
        <authorList>
            <person name="Kemen E."/>
            <person name="Gardiner A."/>
            <person name="Schultz-Larsen T."/>
            <person name="Kemen A.C."/>
            <person name="Balmuth A.L."/>
            <person name="Robert-Seilaniantz A."/>
            <person name="Bailey K."/>
            <person name="Holub E."/>
            <person name="Studholme D.J."/>
            <person name="Maclean D."/>
            <person name="Jones J.D."/>
        </authorList>
    </citation>
    <scope>NUCLEOTIDE SEQUENCE</scope>
</reference>
<dbReference type="InterPro" id="IPR041366">
    <property type="entry name" value="Pre-PUA"/>
</dbReference>
<reference evidence="4" key="2">
    <citation type="submission" date="2011-02" db="EMBL/GenBank/DDBJ databases">
        <authorList>
            <person name="MacLean D."/>
        </authorList>
    </citation>
    <scope>NUCLEOTIDE SEQUENCE</scope>
</reference>
<dbReference type="InterPro" id="IPR015947">
    <property type="entry name" value="PUA-like_sf"/>
</dbReference>
<comment type="subcellular location">
    <subcellularLocation>
        <location evidence="1">Cytoplasm</location>
    </subcellularLocation>
</comment>
<feature type="domain" description="PUA" evidence="3">
    <location>
        <begin position="388"/>
        <end position="468"/>
    </location>
</feature>
<dbReference type="PANTHER" id="PTHR22798">
    <property type="entry name" value="MCT-1 PROTEIN"/>
    <property type="match status" value="1"/>
</dbReference>
<dbReference type="HOGENOM" id="CLU_571637_0_0_1"/>
<dbReference type="InterPro" id="IPR048248">
    <property type="entry name" value="PUA_eIF2d-like"/>
</dbReference>
<dbReference type="CDD" id="cd21155">
    <property type="entry name" value="PUA_MCTS-1-like"/>
    <property type="match status" value="1"/>
</dbReference>
<name>F0WC00_9STRA</name>
<keyword evidence="2" id="KW-0963">Cytoplasm</keyword>
<dbReference type="FunFam" id="3.10.400.20:FF:000001">
    <property type="entry name" value="Malignant T-cell-amplified sequence 1"/>
    <property type="match status" value="1"/>
</dbReference>
<dbReference type="InterPro" id="IPR004521">
    <property type="entry name" value="Uncharacterised_CHP00451"/>
</dbReference>